<feature type="domain" description="Ketopantoate reductase C-terminal" evidence="6">
    <location>
        <begin position="198"/>
        <end position="319"/>
    </location>
</feature>
<keyword evidence="3 4" id="KW-0560">Oxidoreductase</keyword>
<evidence type="ECO:0000313" key="8">
    <source>
        <dbReference type="Proteomes" id="UP001304683"/>
    </source>
</evidence>
<dbReference type="Pfam" id="PF02558">
    <property type="entry name" value="ApbA"/>
    <property type="match status" value="1"/>
</dbReference>
<dbReference type="InterPro" id="IPR003710">
    <property type="entry name" value="ApbA"/>
</dbReference>
<dbReference type="InterPro" id="IPR013752">
    <property type="entry name" value="KPA_reductase"/>
</dbReference>
<dbReference type="PANTHER" id="PTHR21708:SF26">
    <property type="entry name" value="2-DEHYDROPANTOATE 2-REDUCTASE"/>
    <property type="match status" value="1"/>
</dbReference>
<comment type="pathway">
    <text evidence="4">Cofactor biosynthesis; (R)-pantothenate biosynthesis; (R)-pantoate from 3-methyl-2-oxobutanoate: step 2/2.</text>
</comment>
<evidence type="ECO:0000256" key="2">
    <source>
        <dbReference type="ARBA" id="ARBA00022857"/>
    </source>
</evidence>
<dbReference type="Pfam" id="PF08546">
    <property type="entry name" value="ApbA_C"/>
    <property type="match status" value="1"/>
</dbReference>
<organism evidence="7 8">
    <name type="scientific">Thermaerobacter composti</name>
    <dbReference type="NCBI Taxonomy" id="554949"/>
    <lineage>
        <taxon>Bacteria</taxon>
        <taxon>Bacillati</taxon>
        <taxon>Bacillota</taxon>
        <taxon>Clostridia</taxon>
        <taxon>Eubacteriales</taxon>
        <taxon>Clostridiales Family XVII. Incertae Sedis</taxon>
        <taxon>Thermaerobacter</taxon>
    </lineage>
</organism>
<dbReference type="EMBL" id="CP132508">
    <property type="protein sequence ID" value="WPD18115.1"/>
    <property type="molecule type" value="Genomic_DNA"/>
</dbReference>
<gene>
    <name evidence="7" type="ORF">Q5761_06880</name>
</gene>
<dbReference type="Gene3D" id="3.40.50.720">
    <property type="entry name" value="NAD(P)-binding Rossmann-like Domain"/>
    <property type="match status" value="1"/>
</dbReference>
<sequence>MRIAVIGAGGVGGYFGALLARAAEWAEPGSALHEARVGFLARGRHLRVMRRDGLTVESVHGRFSIRPVASDRGVRLAEELAVAPGQGADLVLLAVKAYSLEGALDEMEPLVGADTAILPLMNGVDHLEVLERRFGRERVLGGLCHIETALVEPGRIRQTSPRRDITFGELDGRVTPRVERIAAAFAAAGIPHRISTQIVADMWMKLIFISAMGGMTAVANRPLGAVLGDPDGRQVYERMVREAVAVARAAGVDLPADAFEQVMATTMGMDPAMTSSMQRDLAARRPVEVDALCGTVVRYGQRHGVDTPCQQAVTAAIRLRAGADA</sequence>
<evidence type="ECO:0000313" key="7">
    <source>
        <dbReference type="EMBL" id="WPD18115.1"/>
    </source>
</evidence>
<keyword evidence="8" id="KW-1185">Reference proteome</keyword>
<dbReference type="Gene3D" id="1.10.1040.10">
    <property type="entry name" value="N-(1-d-carboxylethyl)-l-norvaline Dehydrogenase, domain 2"/>
    <property type="match status" value="1"/>
</dbReference>
<dbReference type="Proteomes" id="UP001304683">
    <property type="component" value="Chromosome"/>
</dbReference>
<dbReference type="SUPFAM" id="SSF48179">
    <property type="entry name" value="6-phosphogluconate dehydrogenase C-terminal domain-like"/>
    <property type="match status" value="1"/>
</dbReference>
<dbReference type="PANTHER" id="PTHR21708">
    <property type="entry name" value="PROBABLE 2-DEHYDROPANTOATE 2-REDUCTASE"/>
    <property type="match status" value="1"/>
</dbReference>
<dbReference type="InterPro" id="IPR008927">
    <property type="entry name" value="6-PGluconate_DH-like_C_sf"/>
</dbReference>
<evidence type="ECO:0000256" key="4">
    <source>
        <dbReference type="RuleBase" id="RU362068"/>
    </source>
</evidence>
<dbReference type="InterPro" id="IPR013332">
    <property type="entry name" value="KPR_N"/>
</dbReference>
<evidence type="ECO:0000259" key="6">
    <source>
        <dbReference type="Pfam" id="PF08546"/>
    </source>
</evidence>
<dbReference type="InterPro" id="IPR013328">
    <property type="entry name" value="6PGD_dom2"/>
</dbReference>
<comment type="similarity">
    <text evidence="1 4">Belongs to the ketopantoate reductase family.</text>
</comment>
<keyword evidence="2 4" id="KW-0521">NADP</keyword>
<dbReference type="RefSeq" id="WP_318749990.1">
    <property type="nucleotide sequence ID" value="NZ_CP132508.1"/>
</dbReference>
<proteinExistence type="inferred from homology"/>
<dbReference type="SUPFAM" id="SSF51735">
    <property type="entry name" value="NAD(P)-binding Rossmann-fold domains"/>
    <property type="match status" value="1"/>
</dbReference>
<comment type="catalytic activity">
    <reaction evidence="4">
        <text>(R)-pantoate + NADP(+) = 2-dehydropantoate + NADPH + H(+)</text>
        <dbReference type="Rhea" id="RHEA:16233"/>
        <dbReference type="ChEBI" id="CHEBI:11561"/>
        <dbReference type="ChEBI" id="CHEBI:15378"/>
        <dbReference type="ChEBI" id="CHEBI:15980"/>
        <dbReference type="ChEBI" id="CHEBI:57783"/>
        <dbReference type="ChEBI" id="CHEBI:58349"/>
        <dbReference type="EC" id="1.1.1.169"/>
    </reaction>
</comment>
<evidence type="ECO:0000256" key="1">
    <source>
        <dbReference type="ARBA" id="ARBA00007870"/>
    </source>
</evidence>
<accession>A0ABZ0QKT9</accession>
<dbReference type="InterPro" id="IPR051402">
    <property type="entry name" value="KPR-Related"/>
</dbReference>
<protein>
    <recommendedName>
        <fullName evidence="4">2-dehydropantoate 2-reductase</fullName>
        <ecNumber evidence="4">1.1.1.169</ecNumber>
    </recommendedName>
    <alternativeName>
        <fullName evidence="4">Ketopantoate reductase</fullName>
    </alternativeName>
</protein>
<evidence type="ECO:0000256" key="3">
    <source>
        <dbReference type="ARBA" id="ARBA00023002"/>
    </source>
</evidence>
<comment type="function">
    <text evidence="4">Catalyzes the NADPH-dependent reduction of ketopantoate into pantoic acid.</text>
</comment>
<evidence type="ECO:0000259" key="5">
    <source>
        <dbReference type="Pfam" id="PF02558"/>
    </source>
</evidence>
<dbReference type="EC" id="1.1.1.169" evidence="4"/>
<dbReference type="NCBIfam" id="TIGR00745">
    <property type="entry name" value="apbA_panE"/>
    <property type="match status" value="1"/>
</dbReference>
<keyword evidence="4" id="KW-0566">Pantothenate biosynthesis</keyword>
<name>A0ABZ0QKT9_9FIRM</name>
<dbReference type="InterPro" id="IPR036291">
    <property type="entry name" value="NAD(P)-bd_dom_sf"/>
</dbReference>
<feature type="domain" description="Ketopantoate reductase N-terminal" evidence="5">
    <location>
        <begin position="3"/>
        <end position="171"/>
    </location>
</feature>
<reference evidence="7 8" key="1">
    <citation type="submission" date="2023-08" db="EMBL/GenBank/DDBJ databases">
        <title>Genome sequence of Thermaerobacter compostii strain Ins1, a spore-forming filamentous bacterium isolated from a deep geothermal reservoir.</title>
        <authorList>
            <person name="Bregnard D."/>
            <person name="Gonzalez D."/>
            <person name="Junier P."/>
        </authorList>
    </citation>
    <scope>NUCLEOTIDE SEQUENCE [LARGE SCALE GENOMIC DNA]</scope>
    <source>
        <strain evidence="7 8">Ins1</strain>
    </source>
</reference>
<dbReference type="GO" id="GO:0008677">
    <property type="term" value="F:2-dehydropantoate 2-reductase activity"/>
    <property type="evidence" value="ECO:0007669"/>
    <property type="project" value="UniProtKB-EC"/>
</dbReference>